<evidence type="ECO:0000256" key="1">
    <source>
        <dbReference type="SAM" id="Coils"/>
    </source>
</evidence>
<dbReference type="OrthoDB" id="6158110at2759"/>
<evidence type="ECO:0000256" key="2">
    <source>
        <dbReference type="SAM" id="MobiDB-lite"/>
    </source>
</evidence>
<accession>A0A8S3PLT4</accession>
<gene>
    <name evidence="3" type="ORF">MEDL_72</name>
</gene>
<keyword evidence="4" id="KW-1185">Reference proteome</keyword>
<comment type="caution">
    <text evidence="3">The sequence shown here is derived from an EMBL/GenBank/DDBJ whole genome shotgun (WGS) entry which is preliminary data.</text>
</comment>
<dbReference type="EMBL" id="CAJPWZ010000004">
    <property type="protein sequence ID" value="CAG2184427.1"/>
    <property type="molecule type" value="Genomic_DNA"/>
</dbReference>
<feature type="compositionally biased region" description="Low complexity" evidence="2">
    <location>
        <begin position="98"/>
        <end position="172"/>
    </location>
</feature>
<feature type="compositionally biased region" description="Polar residues" evidence="2">
    <location>
        <begin position="52"/>
        <end position="65"/>
    </location>
</feature>
<organism evidence="3 4">
    <name type="scientific">Mytilus edulis</name>
    <name type="common">Blue mussel</name>
    <dbReference type="NCBI Taxonomy" id="6550"/>
    <lineage>
        <taxon>Eukaryota</taxon>
        <taxon>Metazoa</taxon>
        <taxon>Spiralia</taxon>
        <taxon>Lophotrochozoa</taxon>
        <taxon>Mollusca</taxon>
        <taxon>Bivalvia</taxon>
        <taxon>Autobranchia</taxon>
        <taxon>Pteriomorphia</taxon>
        <taxon>Mytilida</taxon>
        <taxon>Mytiloidea</taxon>
        <taxon>Mytilidae</taxon>
        <taxon>Mytilinae</taxon>
        <taxon>Mytilus</taxon>
    </lineage>
</organism>
<name>A0A8S3PLT4_MYTED</name>
<dbReference type="AlphaFoldDB" id="A0A8S3PLT4"/>
<keyword evidence="1" id="KW-0175">Coiled coil</keyword>
<dbReference type="Proteomes" id="UP000683360">
    <property type="component" value="Unassembled WGS sequence"/>
</dbReference>
<evidence type="ECO:0000313" key="3">
    <source>
        <dbReference type="EMBL" id="CAG2184427.1"/>
    </source>
</evidence>
<protein>
    <submittedName>
        <fullName evidence="3">Uncharacterized protein</fullName>
    </submittedName>
</protein>
<proteinExistence type="predicted"/>
<feature type="coiled-coil region" evidence="1">
    <location>
        <begin position="189"/>
        <end position="216"/>
    </location>
</feature>
<feature type="compositionally biased region" description="Basic and acidic residues" evidence="2">
    <location>
        <begin position="33"/>
        <end position="45"/>
    </location>
</feature>
<evidence type="ECO:0000313" key="4">
    <source>
        <dbReference type="Proteomes" id="UP000683360"/>
    </source>
</evidence>
<reference evidence="3" key="1">
    <citation type="submission" date="2021-03" db="EMBL/GenBank/DDBJ databases">
        <authorList>
            <person name="Bekaert M."/>
        </authorList>
    </citation>
    <scope>NUCLEOTIDE SEQUENCE</scope>
</reference>
<feature type="region of interest" description="Disordered" evidence="2">
    <location>
        <begin position="19"/>
        <end position="176"/>
    </location>
</feature>
<sequence length="235" mass="25861">MASYQVQYGTRRQVATAVVIGSGTETEMIQMKTSRETSESSREASTKPPTLPSTQHTGQPYSFSLPTTRRPAKRKRTTNTPMRQSKTSRKVPLSKTGPSESTSRPSVSTSRTAPSESTSRPSVSTSRTAPSESTTRPSVSTSRTAPSESTTRPSVSTSVPPTSLTPTQPTTTMYAGSSFPDEDKIIKLLHVIIEQNTKLEHKLEAINRRLMTNEAKQNTMIDLLQRCDKFLEYDT</sequence>